<dbReference type="Proteomes" id="UP000268014">
    <property type="component" value="Unassembled WGS sequence"/>
</dbReference>
<proteinExistence type="predicted"/>
<protein>
    <submittedName>
        <fullName evidence="1">Uncharacterized protein</fullName>
    </submittedName>
</protein>
<organism evidence="1 2">
    <name type="scientific">Haemonchus placei</name>
    <name type="common">Barber's pole worm</name>
    <dbReference type="NCBI Taxonomy" id="6290"/>
    <lineage>
        <taxon>Eukaryota</taxon>
        <taxon>Metazoa</taxon>
        <taxon>Ecdysozoa</taxon>
        <taxon>Nematoda</taxon>
        <taxon>Chromadorea</taxon>
        <taxon>Rhabditida</taxon>
        <taxon>Rhabditina</taxon>
        <taxon>Rhabditomorpha</taxon>
        <taxon>Strongyloidea</taxon>
        <taxon>Trichostrongylidae</taxon>
        <taxon>Haemonchus</taxon>
    </lineage>
</organism>
<dbReference type="EMBL" id="UZAF01000278">
    <property type="protein sequence ID" value="VDO05314.1"/>
    <property type="molecule type" value="Genomic_DNA"/>
</dbReference>
<name>A0A3P7ST34_HAEPC</name>
<dbReference type="AlphaFoldDB" id="A0A3P7ST34"/>
<evidence type="ECO:0000313" key="1">
    <source>
        <dbReference type="EMBL" id="VDO05314.1"/>
    </source>
</evidence>
<reference evidence="1 2" key="1">
    <citation type="submission" date="2018-11" db="EMBL/GenBank/DDBJ databases">
        <authorList>
            <consortium name="Pathogen Informatics"/>
        </authorList>
    </citation>
    <scope>NUCLEOTIDE SEQUENCE [LARGE SCALE GENOMIC DNA]</scope>
    <source>
        <strain evidence="1 2">MHpl1</strain>
    </source>
</reference>
<accession>A0A3P7ST34</accession>
<evidence type="ECO:0000313" key="2">
    <source>
        <dbReference type="Proteomes" id="UP000268014"/>
    </source>
</evidence>
<keyword evidence="2" id="KW-1185">Reference proteome</keyword>
<gene>
    <name evidence="1" type="ORF">HPLM_LOCUS410</name>
</gene>
<sequence>MNFRNRFKHVIRRRVNRTNRMRINPHNMSLIGRQAETICNSPYHDFIDCLFNNGVRHRIINHLEYFYIISEHNTRYVKILDAWGKVTV</sequence>